<protein>
    <submittedName>
        <fullName evidence="3">MFS transporter</fullName>
    </submittedName>
</protein>
<name>A0A918NNR5_9ACTN</name>
<keyword evidence="2" id="KW-0472">Membrane</keyword>
<evidence type="ECO:0000313" key="3">
    <source>
        <dbReference type="EMBL" id="GGX83315.1"/>
    </source>
</evidence>
<dbReference type="AlphaFoldDB" id="A0A918NNR5"/>
<keyword evidence="4" id="KW-1185">Reference proteome</keyword>
<feature type="transmembrane region" description="Helical" evidence="2">
    <location>
        <begin position="377"/>
        <end position="394"/>
    </location>
</feature>
<feature type="compositionally biased region" description="Basic and acidic residues" evidence="1">
    <location>
        <begin position="27"/>
        <end position="75"/>
    </location>
</feature>
<feature type="transmembrane region" description="Helical" evidence="2">
    <location>
        <begin position="130"/>
        <end position="151"/>
    </location>
</feature>
<feature type="compositionally biased region" description="Low complexity" evidence="1">
    <location>
        <begin position="82"/>
        <end position="99"/>
    </location>
</feature>
<feature type="transmembrane region" description="Helical" evidence="2">
    <location>
        <begin position="320"/>
        <end position="340"/>
    </location>
</feature>
<sequence length="693" mass="74878">MATAEPTRADDAEPDPGAGARIRLPTGRREFPLTGDRADGTVRTDHADRADHVDRTDHVDRADRTDHVDRADRTSPADQDGEAPGPEGKAPGPVGKAPGPDGGGASRPNGKRSGGAAAPGRGPRPAVLRFLAHPVTVATALSGALHLVWFFTFANSGGDLAAQDAWAEFVGRHPDSAYNLAWYGGMHPVSYSVVSPYLMSVLGVRTTMMIAGTLSAGLLTMVLIRSRVVRRPLWPALAGVFGLFCNAASGRVTFGLGVLFALAATAVVFCWPYRWRYKRWAKALCAAPLAALATASSPVAGLFVGLIAVALFLQRRRPGAYALGLAPSLVVGLSAWLFPFSGTQPMSFGSASLPLLYAVLVFLLVPKRWKTVRITSAVYGLSVLLVWAVSSQIGSNITRLSMLFAGVVLLAALPFAAPRSRKWYAIVVAFAGFVTWIGYKSVDDVVHTTPAASWARELAPLVNQLQVAGAEKGRVEVVPARSHREASALAPYVNLARGWNRQADMERNPLFYDDTLNSANYHEWLQRWAVHYVVLPKGEPDGDGGERERELVQRGMPYLKQIWGDANWRLFAVTDPTPLADPPATVERAEQGEWTIEVKGPGRVLIRIPYSPWLGLVDAEGKSVKSPRETEESKNRAEGMPKTYANVNGCLMEAQEDASGDKWTELLAPKAGTYRLAAPYQLPRGTPCPEELR</sequence>
<feature type="transmembrane region" description="Helical" evidence="2">
    <location>
        <begin position="400"/>
        <end position="416"/>
    </location>
</feature>
<dbReference type="RefSeq" id="WP_190191826.1">
    <property type="nucleotide sequence ID" value="NZ_BMVU01000020.1"/>
</dbReference>
<comment type="caution">
    <text evidence="3">The sequence shown here is derived from an EMBL/GenBank/DDBJ whole genome shotgun (WGS) entry which is preliminary data.</text>
</comment>
<proteinExistence type="predicted"/>
<keyword evidence="2" id="KW-0812">Transmembrane</keyword>
<reference evidence="3" key="2">
    <citation type="submission" date="2020-09" db="EMBL/GenBank/DDBJ databases">
        <authorList>
            <person name="Sun Q."/>
            <person name="Ohkuma M."/>
        </authorList>
    </citation>
    <scope>NUCLEOTIDE SEQUENCE</scope>
    <source>
        <strain evidence="3">JCM 4790</strain>
    </source>
</reference>
<feature type="region of interest" description="Disordered" evidence="1">
    <location>
        <begin position="1"/>
        <end position="121"/>
    </location>
</feature>
<feature type="transmembrane region" description="Helical" evidence="2">
    <location>
        <begin position="197"/>
        <end position="224"/>
    </location>
</feature>
<evidence type="ECO:0000313" key="4">
    <source>
        <dbReference type="Proteomes" id="UP000619244"/>
    </source>
</evidence>
<dbReference type="EMBL" id="BMVU01000020">
    <property type="protein sequence ID" value="GGX83315.1"/>
    <property type="molecule type" value="Genomic_DNA"/>
</dbReference>
<feature type="transmembrane region" description="Helical" evidence="2">
    <location>
        <begin position="346"/>
        <end position="365"/>
    </location>
</feature>
<gene>
    <name evidence="3" type="ORF">GCM10010358_42050</name>
</gene>
<evidence type="ECO:0000256" key="2">
    <source>
        <dbReference type="SAM" id="Phobius"/>
    </source>
</evidence>
<organism evidence="3 4">
    <name type="scientific">Streptomyces minutiscleroticus</name>
    <dbReference type="NCBI Taxonomy" id="68238"/>
    <lineage>
        <taxon>Bacteria</taxon>
        <taxon>Bacillati</taxon>
        <taxon>Actinomycetota</taxon>
        <taxon>Actinomycetes</taxon>
        <taxon>Kitasatosporales</taxon>
        <taxon>Streptomycetaceae</taxon>
        <taxon>Streptomyces</taxon>
    </lineage>
</organism>
<reference evidence="3" key="1">
    <citation type="journal article" date="2014" name="Int. J. Syst. Evol. Microbiol.">
        <title>Complete genome sequence of Corynebacterium casei LMG S-19264T (=DSM 44701T), isolated from a smear-ripened cheese.</title>
        <authorList>
            <consortium name="US DOE Joint Genome Institute (JGI-PGF)"/>
            <person name="Walter F."/>
            <person name="Albersmeier A."/>
            <person name="Kalinowski J."/>
            <person name="Ruckert C."/>
        </authorList>
    </citation>
    <scope>NUCLEOTIDE SEQUENCE</scope>
    <source>
        <strain evidence="3">JCM 4790</strain>
    </source>
</reference>
<evidence type="ECO:0000256" key="1">
    <source>
        <dbReference type="SAM" id="MobiDB-lite"/>
    </source>
</evidence>
<feature type="transmembrane region" description="Helical" evidence="2">
    <location>
        <begin position="236"/>
        <end position="269"/>
    </location>
</feature>
<feature type="transmembrane region" description="Helical" evidence="2">
    <location>
        <begin position="423"/>
        <end position="439"/>
    </location>
</feature>
<feature type="transmembrane region" description="Helical" evidence="2">
    <location>
        <begin position="289"/>
        <end position="313"/>
    </location>
</feature>
<keyword evidence="2" id="KW-1133">Transmembrane helix</keyword>
<accession>A0A918NNR5</accession>
<dbReference type="Proteomes" id="UP000619244">
    <property type="component" value="Unassembled WGS sequence"/>
</dbReference>